<dbReference type="Proteomes" id="UP000054270">
    <property type="component" value="Unassembled WGS sequence"/>
</dbReference>
<evidence type="ECO:0000256" key="1">
    <source>
        <dbReference type="SAM" id="MobiDB-lite"/>
    </source>
</evidence>
<gene>
    <name evidence="2" type="ORF">HYPSUDRAFT_59453</name>
</gene>
<sequence length="406" mass="43984">MPAGGDLTPALLRRAHAAAAWRPPHERAALWADPAARLAAFMYWVGPRTPISYDAACTLDLRNWSSVVPLEMTQEAFMRGLQRLAPPQMGCFVTEWVMACSLCEKEVVGLGLCISVRGGMYGERARDRQLSQKYYSSALLLYGPESCSPAVFRAAIRRCTVSLSMDSRRNQMAEALGAVSTVPLPSELPQTDSENIPANSVKNVHTPVETSAVSRTVLHWRTKFFPATARKRTPLDLPVHSSPPYIGPALLVSGLVIAAPVHTVSLPATAFESTPEGNIELSDAKSALRVLSALGDGMVGVPWLKGAAALGLEIVSTLDFIKEVVLAMITIQSTLPNFRGWRACGPGRPGSQASENGRDRISASGNQAKRRHPAYFFFRDDERENVASSGLEPGPWPVASAILRHF</sequence>
<reference evidence="3" key="1">
    <citation type="submission" date="2014-04" db="EMBL/GenBank/DDBJ databases">
        <title>Evolutionary Origins and Diversification of the Mycorrhizal Mutualists.</title>
        <authorList>
            <consortium name="DOE Joint Genome Institute"/>
            <consortium name="Mycorrhizal Genomics Consortium"/>
            <person name="Kohler A."/>
            <person name="Kuo A."/>
            <person name="Nagy L.G."/>
            <person name="Floudas D."/>
            <person name="Copeland A."/>
            <person name="Barry K.W."/>
            <person name="Cichocki N."/>
            <person name="Veneault-Fourrey C."/>
            <person name="LaButti K."/>
            <person name="Lindquist E.A."/>
            <person name="Lipzen A."/>
            <person name="Lundell T."/>
            <person name="Morin E."/>
            <person name="Murat C."/>
            <person name="Riley R."/>
            <person name="Ohm R."/>
            <person name="Sun H."/>
            <person name="Tunlid A."/>
            <person name="Henrissat B."/>
            <person name="Grigoriev I.V."/>
            <person name="Hibbett D.S."/>
            <person name="Martin F."/>
        </authorList>
    </citation>
    <scope>NUCLEOTIDE SEQUENCE [LARGE SCALE GENOMIC DNA]</scope>
    <source>
        <strain evidence="3">FD-334 SS-4</strain>
    </source>
</reference>
<feature type="region of interest" description="Disordered" evidence="1">
    <location>
        <begin position="342"/>
        <end position="367"/>
    </location>
</feature>
<organism evidence="2 3">
    <name type="scientific">Hypholoma sublateritium (strain FD-334 SS-4)</name>
    <dbReference type="NCBI Taxonomy" id="945553"/>
    <lineage>
        <taxon>Eukaryota</taxon>
        <taxon>Fungi</taxon>
        <taxon>Dikarya</taxon>
        <taxon>Basidiomycota</taxon>
        <taxon>Agaricomycotina</taxon>
        <taxon>Agaricomycetes</taxon>
        <taxon>Agaricomycetidae</taxon>
        <taxon>Agaricales</taxon>
        <taxon>Agaricineae</taxon>
        <taxon>Strophariaceae</taxon>
        <taxon>Hypholoma</taxon>
    </lineage>
</organism>
<dbReference type="STRING" id="945553.A0A0D2KI66"/>
<evidence type="ECO:0000313" key="3">
    <source>
        <dbReference type="Proteomes" id="UP000054270"/>
    </source>
</evidence>
<proteinExistence type="predicted"/>
<dbReference type="AlphaFoldDB" id="A0A0D2KI66"/>
<dbReference type="EMBL" id="KN817686">
    <property type="protein sequence ID" value="KJA14287.1"/>
    <property type="molecule type" value="Genomic_DNA"/>
</dbReference>
<evidence type="ECO:0000313" key="2">
    <source>
        <dbReference type="EMBL" id="KJA14287.1"/>
    </source>
</evidence>
<accession>A0A0D2KI66</accession>
<name>A0A0D2KI66_HYPSF</name>
<keyword evidence="3" id="KW-1185">Reference proteome</keyword>
<protein>
    <submittedName>
        <fullName evidence="2">Uncharacterized protein</fullName>
    </submittedName>
</protein>